<dbReference type="GeneID" id="19942750"/>
<keyword evidence="3" id="KW-1185">Reference proteome</keyword>
<reference evidence="2 3" key="1">
    <citation type="submission" date="2012-04" db="EMBL/GenBank/DDBJ databases">
        <title>The Genome Sequence of Saprolegnia declina VS20.</title>
        <authorList>
            <consortium name="The Broad Institute Genome Sequencing Platform"/>
            <person name="Russ C."/>
            <person name="Nusbaum C."/>
            <person name="Tyler B."/>
            <person name="van West P."/>
            <person name="Dieguez-Uribeondo J."/>
            <person name="de Bruijn I."/>
            <person name="Tripathy S."/>
            <person name="Jiang R."/>
            <person name="Young S.K."/>
            <person name="Zeng Q."/>
            <person name="Gargeya S."/>
            <person name="Fitzgerald M."/>
            <person name="Haas B."/>
            <person name="Abouelleil A."/>
            <person name="Alvarado L."/>
            <person name="Arachchi H.M."/>
            <person name="Berlin A."/>
            <person name="Chapman S.B."/>
            <person name="Goldberg J."/>
            <person name="Griggs A."/>
            <person name="Gujja S."/>
            <person name="Hansen M."/>
            <person name="Howarth C."/>
            <person name="Imamovic A."/>
            <person name="Larimer J."/>
            <person name="McCowen C."/>
            <person name="Montmayeur A."/>
            <person name="Murphy C."/>
            <person name="Neiman D."/>
            <person name="Pearson M."/>
            <person name="Priest M."/>
            <person name="Roberts A."/>
            <person name="Saif S."/>
            <person name="Shea T."/>
            <person name="Sisk P."/>
            <person name="Sykes S."/>
            <person name="Wortman J."/>
            <person name="Nusbaum C."/>
            <person name="Birren B."/>
        </authorList>
    </citation>
    <scope>NUCLEOTIDE SEQUENCE [LARGE SCALE GENOMIC DNA]</scope>
    <source>
        <strain evidence="2 3">VS20</strain>
    </source>
</reference>
<evidence type="ECO:0000256" key="1">
    <source>
        <dbReference type="SAM" id="SignalP"/>
    </source>
</evidence>
<gene>
    <name evidence="2" type="ORF">SDRG_02023</name>
</gene>
<dbReference type="AlphaFoldDB" id="T0R3S4"/>
<accession>T0R3S4</accession>
<protein>
    <submittedName>
        <fullName evidence="2">Uncharacterized protein</fullName>
    </submittedName>
</protein>
<proteinExistence type="predicted"/>
<dbReference type="Proteomes" id="UP000030762">
    <property type="component" value="Unassembled WGS sequence"/>
</dbReference>
<dbReference type="VEuPathDB" id="FungiDB:SDRG_02023"/>
<dbReference type="InParanoid" id="T0R3S4"/>
<evidence type="ECO:0000313" key="3">
    <source>
        <dbReference type="Proteomes" id="UP000030762"/>
    </source>
</evidence>
<feature type="signal peptide" evidence="1">
    <location>
        <begin position="1"/>
        <end position="17"/>
    </location>
</feature>
<dbReference type="EMBL" id="JH767135">
    <property type="protein sequence ID" value="EQC40960.1"/>
    <property type="molecule type" value="Genomic_DNA"/>
</dbReference>
<sequence length="77" mass="8013">MASSVILLLNMLVHVLSINNATSSNKLAMKLNSPDDADTFDGGSSTGVLISDAVVYSPVDCLTVAFLPVYCLGTSSF</sequence>
<evidence type="ECO:0000313" key="2">
    <source>
        <dbReference type="EMBL" id="EQC40960.1"/>
    </source>
</evidence>
<feature type="chain" id="PRO_5004570268" evidence="1">
    <location>
        <begin position="18"/>
        <end position="77"/>
    </location>
</feature>
<name>T0R3S4_SAPDV</name>
<keyword evidence="1" id="KW-0732">Signal</keyword>
<organism evidence="2 3">
    <name type="scientific">Saprolegnia diclina (strain VS20)</name>
    <dbReference type="NCBI Taxonomy" id="1156394"/>
    <lineage>
        <taxon>Eukaryota</taxon>
        <taxon>Sar</taxon>
        <taxon>Stramenopiles</taxon>
        <taxon>Oomycota</taxon>
        <taxon>Saprolegniomycetes</taxon>
        <taxon>Saprolegniales</taxon>
        <taxon>Saprolegniaceae</taxon>
        <taxon>Saprolegnia</taxon>
    </lineage>
</organism>
<dbReference type="RefSeq" id="XP_008605804.1">
    <property type="nucleotide sequence ID" value="XM_008607582.1"/>
</dbReference>